<gene>
    <name evidence="1" type="ORF">EFW17_23000</name>
</gene>
<dbReference type="OrthoDB" id="3436416at2"/>
<organism evidence="1 2">
    <name type="scientific">Halostreptopolyspora alba</name>
    <dbReference type="NCBI Taxonomy" id="2487137"/>
    <lineage>
        <taxon>Bacteria</taxon>
        <taxon>Bacillati</taxon>
        <taxon>Actinomycetota</taxon>
        <taxon>Actinomycetes</taxon>
        <taxon>Streptosporangiales</taxon>
        <taxon>Nocardiopsidaceae</taxon>
        <taxon>Halostreptopolyspora</taxon>
    </lineage>
</organism>
<reference evidence="1 2" key="1">
    <citation type="submission" date="2018-11" db="EMBL/GenBank/DDBJ databases">
        <title>The genome draft of YIM 96095.</title>
        <authorList>
            <person name="Tang S.-K."/>
            <person name="Chunyu W.-X."/>
            <person name="Feng Y.-Z."/>
        </authorList>
    </citation>
    <scope>NUCLEOTIDE SEQUENCE [LARGE SCALE GENOMIC DNA]</scope>
    <source>
        <strain evidence="1 2">YIM 96095</strain>
    </source>
</reference>
<evidence type="ECO:0000313" key="2">
    <source>
        <dbReference type="Proteomes" id="UP000269198"/>
    </source>
</evidence>
<evidence type="ECO:0000313" key="1">
    <source>
        <dbReference type="EMBL" id="RNL80572.1"/>
    </source>
</evidence>
<accession>A0A3N0DY76</accession>
<comment type="caution">
    <text evidence="1">The sequence shown here is derived from an EMBL/GenBank/DDBJ whole genome shotgun (WGS) entry which is preliminary data.</text>
</comment>
<name>A0A3N0DY76_9ACTN</name>
<dbReference type="AlphaFoldDB" id="A0A3N0DY76"/>
<protein>
    <recommendedName>
        <fullName evidence="3">Cupin domain-containing protein</fullName>
    </recommendedName>
</protein>
<sequence>MALAGQPSGYTHLRPRGVPTVGQLATAAREAATVLGRPALWPPWRRRWQLAPRPARRRAGGRMRVTVVALEPNDFVALPRLGGHGRPAPGTDVLHLAHGHAHTVVSTPDGEMRAVQELGAGRVRVLGEASRHRLINTGADTAVVVRVTGP</sequence>
<dbReference type="Proteomes" id="UP000269198">
    <property type="component" value="Unassembled WGS sequence"/>
</dbReference>
<keyword evidence="2" id="KW-1185">Reference proteome</keyword>
<proteinExistence type="predicted"/>
<dbReference type="EMBL" id="RJMB01000038">
    <property type="protein sequence ID" value="RNL80572.1"/>
    <property type="molecule type" value="Genomic_DNA"/>
</dbReference>
<evidence type="ECO:0008006" key="3">
    <source>
        <dbReference type="Google" id="ProtNLM"/>
    </source>
</evidence>